<name>A0A1J1I9D2_9DIPT</name>
<organism evidence="1 2">
    <name type="scientific">Clunio marinus</name>
    <dbReference type="NCBI Taxonomy" id="568069"/>
    <lineage>
        <taxon>Eukaryota</taxon>
        <taxon>Metazoa</taxon>
        <taxon>Ecdysozoa</taxon>
        <taxon>Arthropoda</taxon>
        <taxon>Hexapoda</taxon>
        <taxon>Insecta</taxon>
        <taxon>Pterygota</taxon>
        <taxon>Neoptera</taxon>
        <taxon>Endopterygota</taxon>
        <taxon>Diptera</taxon>
        <taxon>Nematocera</taxon>
        <taxon>Chironomoidea</taxon>
        <taxon>Chironomidae</taxon>
        <taxon>Clunio</taxon>
    </lineage>
</organism>
<keyword evidence="2" id="KW-1185">Reference proteome</keyword>
<reference evidence="1 2" key="1">
    <citation type="submission" date="2015-04" db="EMBL/GenBank/DDBJ databases">
        <authorList>
            <person name="Syromyatnikov M.Y."/>
            <person name="Popov V.N."/>
        </authorList>
    </citation>
    <scope>NUCLEOTIDE SEQUENCE [LARGE SCALE GENOMIC DNA]</scope>
</reference>
<sequence length="60" mass="7065">MKLLRFLEKKHRTDKKKDISLPPNPFLIGRLKHKKEFQLLCCGDIEKPEQESLSLNESCI</sequence>
<dbReference type="EMBL" id="CVRI01000043">
    <property type="protein sequence ID" value="CRK96180.1"/>
    <property type="molecule type" value="Genomic_DNA"/>
</dbReference>
<evidence type="ECO:0000313" key="2">
    <source>
        <dbReference type="Proteomes" id="UP000183832"/>
    </source>
</evidence>
<gene>
    <name evidence="1" type="ORF">CLUMA_CG009609</name>
</gene>
<dbReference type="Proteomes" id="UP000183832">
    <property type="component" value="Unassembled WGS sequence"/>
</dbReference>
<accession>A0A1J1I9D2</accession>
<evidence type="ECO:0000313" key="1">
    <source>
        <dbReference type="EMBL" id="CRK96180.1"/>
    </source>
</evidence>
<proteinExistence type="predicted"/>
<protein>
    <submittedName>
        <fullName evidence="1">CLUMA_CG009609, isoform A</fullName>
    </submittedName>
</protein>
<dbReference type="AlphaFoldDB" id="A0A1J1I9D2"/>